<dbReference type="RefSeq" id="WP_347165149.1">
    <property type="nucleotide sequence ID" value="NZ_JBDNCH010000002.1"/>
</dbReference>
<evidence type="ECO:0000313" key="1">
    <source>
        <dbReference type="EMBL" id="MEN9060006.1"/>
    </source>
</evidence>
<name>A0AAW9SHQ7_9RHOB</name>
<proteinExistence type="predicted"/>
<gene>
    <name evidence="1" type="ORF">ABFB10_02110</name>
</gene>
<accession>A0AAW9SHQ7</accession>
<sequence length="59" mass="6692">MPRRVITDKEFYELLAGFHGELLRVICDDPKGRVEQATVEGVIEVIKQNTLTRYEGEAG</sequence>
<dbReference type="EMBL" id="JBDNCH010000002">
    <property type="protein sequence ID" value="MEN9060006.1"/>
    <property type="molecule type" value="Genomic_DNA"/>
</dbReference>
<keyword evidence="2" id="KW-1185">Reference proteome</keyword>
<comment type="caution">
    <text evidence="1">The sequence shown here is derived from an EMBL/GenBank/DDBJ whole genome shotgun (WGS) entry which is preliminary data.</text>
</comment>
<evidence type="ECO:0000313" key="2">
    <source>
        <dbReference type="Proteomes" id="UP001428774"/>
    </source>
</evidence>
<dbReference type="Proteomes" id="UP001428774">
    <property type="component" value="Unassembled WGS sequence"/>
</dbReference>
<dbReference type="AlphaFoldDB" id="A0AAW9SHQ7"/>
<reference evidence="1 2" key="1">
    <citation type="submission" date="2024-05" db="EMBL/GenBank/DDBJ databases">
        <title>Genome sequence of Ponticoccus litoralis KCCM 90028.</title>
        <authorList>
            <person name="Kim J.M."/>
            <person name="Lee J.K."/>
            <person name="Choi B.J."/>
            <person name="Bayburt H."/>
            <person name="Baek J.H."/>
            <person name="Jeon C.O."/>
        </authorList>
    </citation>
    <scope>NUCLEOTIDE SEQUENCE [LARGE SCALE GENOMIC DNA]</scope>
    <source>
        <strain evidence="1 2">KCCM 90028</strain>
    </source>
</reference>
<protein>
    <submittedName>
        <fullName evidence="1">Uncharacterized protein</fullName>
    </submittedName>
</protein>
<organism evidence="1 2">
    <name type="scientific">Ponticoccus litoralis</name>
    <dbReference type="NCBI Taxonomy" id="422297"/>
    <lineage>
        <taxon>Bacteria</taxon>
        <taxon>Pseudomonadati</taxon>
        <taxon>Pseudomonadota</taxon>
        <taxon>Alphaproteobacteria</taxon>
        <taxon>Rhodobacterales</taxon>
        <taxon>Roseobacteraceae</taxon>
        <taxon>Ponticoccus</taxon>
    </lineage>
</organism>